<dbReference type="GO" id="GO:0004519">
    <property type="term" value="F:endonuclease activity"/>
    <property type="evidence" value="ECO:0007669"/>
    <property type="project" value="UniProtKB-KW"/>
</dbReference>
<dbReference type="InterPro" id="IPR043128">
    <property type="entry name" value="Rev_trsase/Diguanyl_cyclase"/>
</dbReference>
<evidence type="ECO:0000256" key="6">
    <source>
        <dbReference type="ARBA" id="ARBA00022759"/>
    </source>
</evidence>
<dbReference type="Gene3D" id="3.30.70.270">
    <property type="match status" value="2"/>
</dbReference>
<dbReference type="Gene3D" id="3.10.20.370">
    <property type="match status" value="1"/>
</dbReference>
<gene>
    <name evidence="11" type="primary">pol_865</name>
    <name evidence="11" type="ORF">CK203_031970</name>
</gene>
<dbReference type="FunFam" id="3.30.70.270:FF:000020">
    <property type="entry name" value="Transposon Tf2-6 polyprotein-like Protein"/>
    <property type="match status" value="1"/>
</dbReference>
<evidence type="ECO:0000256" key="9">
    <source>
        <dbReference type="SAM" id="MobiDB-lite"/>
    </source>
</evidence>
<evidence type="ECO:0000256" key="1">
    <source>
        <dbReference type="ARBA" id="ARBA00012493"/>
    </source>
</evidence>
<protein>
    <recommendedName>
        <fullName evidence="1">RNA-directed DNA polymerase</fullName>
        <ecNumber evidence="1">2.7.7.49</ecNumber>
    </recommendedName>
</protein>
<dbReference type="SUPFAM" id="SSF56672">
    <property type="entry name" value="DNA/RNA polymerases"/>
    <property type="match status" value="4"/>
</dbReference>
<dbReference type="GO" id="GO:0008233">
    <property type="term" value="F:peptidase activity"/>
    <property type="evidence" value="ECO:0007669"/>
    <property type="project" value="UniProtKB-KW"/>
</dbReference>
<evidence type="ECO:0000259" key="10">
    <source>
        <dbReference type="PROSITE" id="PS50878"/>
    </source>
</evidence>
<dbReference type="Proteomes" id="UP000288805">
    <property type="component" value="Unassembled WGS sequence"/>
</dbReference>
<dbReference type="Pfam" id="PF08284">
    <property type="entry name" value="RVP_2"/>
    <property type="match status" value="1"/>
</dbReference>
<dbReference type="CDD" id="cd00303">
    <property type="entry name" value="retropepsin_like"/>
    <property type="match status" value="1"/>
</dbReference>
<dbReference type="FunFam" id="3.10.20.370:FF:000001">
    <property type="entry name" value="Retrovirus-related Pol polyprotein from transposon 17.6-like protein"/>
    <property type="match status" value="1"/>
</dbReference>
<keyword evidence="4" id="KW-0548">Nucleotidyltransferase</keyword>
<dbReference type="InterPro" id="IPR021109">
    <property type="entry name" value="Peptidase_aspartic_dom_sf"/>
</dbReference>
<dbReference type="GO" id="GO:0003964">
    <property type="term" value="F:RNA-directed DNA polymerase activity"/>
    <property type="evidence" value="ECO:0007669"/>
    <property type="project" value="UniProtKB-KW"/>
</dbReference>
<dbReference type="PANTHER" id="PTHR24559:SF444">
    <property type="entry name" value="REVERSE TRANSCRIPTASE DOMAIN-CONTAINING PROTEIN"/>
    <property type="match status" value="1"/>
</dbReference>
<dbReference type="GO" id="GO:0006508">
    <property type="term" value="P:proteolysis"/>
    <property type="evidence" value="ECO:0007669"/>
    <property type="project" value="UniProtKB-KW"/>
</dbReference>
<dbReference type="AlphaFoldDB" id="A0A438FND9"/>
<dbReference type="CDD" id="cd01647">
    <property type="entry name" value="RT_LTR"/>
    <property type="match status" value="1"/>
</dbReference>
<feature type="domain" description="Reverse transcriptase" evidence="10">
    <location>
        <begin position="291"/>
        <end position="634"/>
    </location>
</feature>
<reference evidence="11 12" key="1">
    <citation type="journal article" date="2018" name="PLoS Genet.">
        <title>Population sequencing reveals clonal diversity and ancestral inbreeding in the grapevine cultivar Chardonnay.</title>
        <authorList>
            <person name="Roach M.J."/>
            <person name="Johnson D.L."/>
            <person name="Bohlmann J."/>
            <person name="van Vuuren H.J."/>
            <person name="Jones S.J."/>
            <person name="Pretorius I.S."/>
            <person name="Schmidt S.A."/>
            <person name="Borneman A.R."/>
        </authorList>
    </citation>
    <scope>NUCLEOTIDE SEQUENCE [LARGE SCALE GENOMIC DNA]</scope>
    <source>
        <strain evidence="12">cv. Chardonnay</strain>
        <tissue evidence="11">Leaf</tissue>
    </source>
</reference>
<evidence type="ECO:0000313" key="11">
    <source>
        <dbReference type="EMBL" id="RVW61473.1"/>
    </source>
</evidence>
<evidence type="ECO:0000256" key="8">
    <source>
        <dbReference type="ARBA" id="ARBA00022918"/>
    </source>
</evidence>
<name>A0A438FND9_VITVI</name>
<keyword evidence="6" id="KW-0255">Endonuclease</keyword>
<dbReference type="InterPro" id="IPR043502">
    <property type="entry name" value="DNA/RNA_pol_sf"/>
</dbReference>
<evidence type="ECO:0000256" key="4">
    <source>
        <dbReference type="ARBA" id="ARBA00022695"/>
    </source>
</evidence>
<keyword evidence="3" id="KW-0808">Transferase</keyword>
<evidence type="ECO:0000256" key="3">
    <source>
        <dbReference type="ARBA" id="ARBA00022679"/>
    </source>
</evidence>
<dbReference type="InterPro" id="IPR000477">
    <property type="entry name" value="RT_dom"/>
</dbReference>
<dbReference type="EMBL" id="QGNW01000841">
    <property type="protein sequence ID" value="RVW61473.1"/>
    <property type="molecule type" value="Genomic_DNA"/>
</dbReference>
<dbReference type="Pfam" id="PF17917">
    <property type="entry name" value="RT_RNaseH"/>
    <property type="match status" value="1"/>
</dbReference>
<sequence>MSRSTRPLQEHLEVLTAPPVDPLERYLHLKMCNKEGRETTYGGLAHCGVYSKLDLNLREGTRTTTMSSQTRSSQGSNARGRGKQTVGRVFVLTPIEPEEDVLLVEKRVENLLLIESPMGTNSRVDRICKGCVITLADRALNVDLRILDMTRYDVILGMDWLTVYRAVINCHRRRIIFCLPEGFEVCFVGGKCVSLPFSQSDPCYQYVLRKGSINFLACLHGKEKAQKDITEILVMRKFQDVFPDELPGLPPHREFDFSIEVYPGTDPISVSPYRMALLELKELKTQLDELLGKGFIRPSTSPWGAPVLFVKKKDDTLRLCIDYRKLNRVTVKNKYPLPRIDDLFDQLKGAKYFNKIDLRTGYHQLRVREEDVSKTAFRTRYGHYEFLVMPFGLTNDPTAFMDLMNRVFRAYLDQFVIVFGKINLRTGYHQLRVREEDVSKTAFRTRYGHYEFLVMPFGLTNDPTAFMDLMNRVFRAYLDQFVIVFGKINLRTGYHQLRVREEDVSKTAFRTRYGHYEFLVMPFGLTNDPTAFMDLMNRVFRAYLDQFVIVFVMPFGLTNDPTAFMDLMNRVFRAYLDQFVIVFVDDILIYSRSLEEHKQHLVTTLRTLRRHQLYGKLDKSEFWLTEVNFLGHVVSEAGITVDHSKVEAVQEWQRPTNVFEVRSFLGLAGYYRRFVEDFSRIAAPMTRLTRKWVKFDWNEECENAFQELKRKLTTAPVLTTPISGELFTIYCDASTVGQGCVLIQQGNVVAYASRQLKQHERNYPTHDLELAAVVFALKTWRHYLYGKKFEVYSDHKSLKYIFTQKDLNSRQRRWMETLEDYDFVLHYHPRKANVVADALSRKSVGQLSSLELREFEMHAVIEDFELCHGLEGHCPCLYSISARPMVIQRIVEA</sequence>
<evidence type="ECO:0000256" key="7">
    <source>
        <dbReference type="ARBA" id="ARBA00022801"/>
    </source>
</evidence>
<comment type="caution">
    <text evidence="11">The sequence shown here is derived from an EMBL/GenBank/DDBJ whole genome shotgun (WGS) entry which is preliminary data.</text>
</comment>
<dbReference type="Pfam" id="PF00078">
    <property type="entry name" value="RVT_1"/>
    <property type="match status" value="3"/>
</dbReference>
<evidence type="ECO:0000313" key="12">
    <source>
        <dbReference type="Proteomes" id="UP000288805"/>
    </source>
</evidence>
<evidence type="ECO:0000256" key="5">
    <source>
        <dbReference type="ARBA" id="ARBA00022722"/>
    </source>
</evidence>
<dbReference type="EC" id="2.7.7.49" evidence="1"/>
<feature type="compositionally biased region" description="Low complexity" evidence="9">
    <location>
        <begin position="62"/>
        <end position="76"/>
    </location>
</feature>
<keyword evidence="5" id="KW-0540">Nuclease</keyword>
<dbReference type="InterPro" id="IPR041373">
    <property type="entry name" value="RT_RNaseH"/>
</dbReference>
<dbReference type="InterPro" id="IPR053134">
    <property type="entry name" value="RNA-dir_DNA_polymerase"/>
</dbReference>
<dbReference type="PROSITE" id="PS50878">
    <property type="entry name" value="RT_POL"/>
    <property type="match status" value="1"/>
</dbReference>
<feature type="region of interest" description="Disordered" evidence="9">
    <location>
        <begin position="62"/>
        <end position="82"/>
    </location>
</feature>
<proteinExistence type="predicted"/>
<dbReference type="Gene3D" id="3.10.10.10">
    <property type="entry name" value="HIV Type 1 Reverse Transcriptase, subunit A, domain 1"/>
    <property type="match status" value="3"/>
</dbReference>
<dbReference type="FunFam" id="3.10.10.10:FF:000007">
    <property type="entry name" value="Retrovirus-related Pol polyprotein from transposon 17.6-like Protein"/>
    <property type="match status" value="3"/>
</dbReference>
<keyword evidence="8" id="KW-0695">RNA-directed DNA polymerase</keyword>
<dbReference type="Gene3D" id="2.40.70.10">
    <property type="entry name" value="Acid Proteases"/>
    <property type="match status" value="1"/>
</dbReference>
<organism evidence="11 12">
    <name type="scientific">Vitis vinifera</name>
    <name type="common">Grape</name>
    <dbReference type="NCBI Taxonomy" id="29760"/>
    <lineage>
        <taxon>Eukaryota</taxon>
        <taxon>Viridiplantae</taxon>
        <taxon>Streptophyta</taxon>
        <taxon>Embryophyta</taxon>
        <taxon>Tracheophyta</taxon>
        <taxon>Spermatophyta</taxon>
        <taxon>Magnoliopsida</taxon>
        <taxon>eudicotyledons</taxon>
        <taxon>Gunneridae</taxon>
        <taxon>Pentapetalae</taxon>
        <taxon>rosids</taxon>
        <taxon>Vitales</taxon>
        <taxon>Vitaceae</taxon>
        <taxon>Viteae</taxon>
        <taxon>Vitis</taxon>
    </lineage>
</organism>
<accession>A0A438FND9</accession>
<dbReference type="CDD" id="cd09274">
    <property type="entry name" value="RNase_HI_RT_Ty3"/>
    <property type="match status" value="1"/>
</dbReference>
<dbReference type="PANTHER" id="PTHR24559">
    <property type="entry name" value="TRANSPOSON TY3-I GAG-POL POLYPROTEIN"/>
    <property type="match status" value="1"/>
</dbReference>
<evidence type="ECO:0000256" key="2">
    <source>
        <dbReference type="ARBA" id="ARBA00022670"/>
    </source>
</evidence>
<keyword evidence="7" id="KW-0378">Hydrolase</keyword>
<keyword evidence="2" id="KW-0645">Protease</keyword>